<dbReference type="Pfam" id="PF01909">
    <property type="entry name" value="NTP_transf_2"/>
    <property type="match status" value="1"/>
</dbReference>
<dbReference type="EMBL" id="LCHM01000027">
    <property type="protein sequence ID" value="KKT37346.1"/>
    <property type="molecule type" value="Genomic_DNA"/>
</dbReference>
<reference evidence="2 3" key="1">
    <citation type="journal article" date="2015" name="Nature">
        <title>rRNA introns, odd ribosomes, and small enigmatic genomes across a large radiation of phyla.</title>
        <authorList>
            <person name="Brown C.T."/>
            <person name="Hug L.A."/>
            <person name="Thomas B.C."/>
            <person name="Sharon I."/>
            <person name="Castelle C.J."/>
            <person name="Singh A."/>
            <person name="Wilkins M.J."/>
            <person name="Williams K.H."/>
            <person name="Banfield J.F."/>
        </authorList>
    </citation>
    <scope>NUCLEOTIDE SEQUENCE [LARGE SCALE GENOMIC DNA]</scope>
</reference>
<dbReference type="SUPFAM" id="SSF81301">
    <property type="entry name" value="Nucleotidyltransferase"/>
    <property type="match status" value="1"/>
</dbReference>
<accession>A0A0G1GQM6</accession>
<dbReference type="GO" id="GO:0016779">
    <property type="term" value="F:nucleotidyltransferase activity"/>
    <property type="evidence" value="ECO:0007669"/>
    <property type="project" value="InterPro"/>
</dbReference>
<protein>
    <submittedName>
        <fullName evidence="2">Polymerase, beta-like protein region protein</fullName>
    </submittedName>
</protein>
<gene>
    <name evidence="2" type="ORF">UW22_C0027G0014</name>
</gene>
<proteinExistence type="predicted"/>
<evidence type="ECO:0000259" key="1">
    <source>
        <dbReference type="Pfam" id="PF01909"/>
    </source>
</evidence>
<name>A0A0G1GQM6_9BACT</name>
<evidence type="ECO:0000313" key="3">
    <source>
        <dbReference type="Proteomes" id="UP000034617"/>
    </source>
</evidence>
<sequence>MDFEQIKPVLISYINRLKTQISVSRAFVYGSVVEGRATPESDIDMVVLSPDFADTDVDSRLKILYRNTVGIPYDLHVYGLTPQEYTSASPLTTVGVLHTKKTIAVA</sequence>
<dbReference type="InterPro" id="IPR002934">
    <property type="entry name" value="Polymerase_NTP_transf_dom"/>
</dbReference>
<dbReference type="Gene3D" id="3.30.460.10">
    <property type="entry name" value="Beta Polymerase, domain 2"/>
    <property type="match status" value="1"/>
</dbReference>
<dbReference type="Proteomes" id="UP000034617">
    <property type="component" value="Unassembled WGS sequence"/>
</dbReference>
<evidence type="ECO:0000313" key="2">
    <source>
        <dbReference type="EMBL" id="KKT37346.1"/>
    </source>
</evidence>
<comment type="caution">
    <text evidence="2">The sequence shown here is derived from an EMBL/GenBank/DDBJ whole genome shotgun (WGS) entry which is preliminary data.</text>
</comment>
<dbReference type="InterPro" id="IPR043519">
    <property type="entry name" value="NT_sf"/>
</dbReference>
<dbReference type="CDD" id="cd05403">
    <property type="entry name" value="NT_KNTase_like"/>
    <property type="match status" value="1"/>
</dbReference>
<organism evidence="2 3">
    <name type="scientific">Candidatus Gottesmanbacteria bacterium GW2011_GWB1_44_11c</name>
    <dbReference type="NCBI Taxonomy" id="1618447"/>
    <lineage>
        <taxon>Bacteria</taxon>
        <taxon>Candidatus Gottesmaniibacteriota</taxon>
    </lineage>
</organism>
<feature type="domain" description="Polymerase nucleotidyl transferase" evidence="1">
    <location>
        <begin position="14"/>
        <end position="76"/>
    </location>
</feature>
<dbReference type="AlphaFoldDB" id="A0A0G1GQM6"/>